<proteinExistence type="predicted"/>
<dbReference type="PANTHER" id="PTHR44129">
    <property type="entry name" value="WD REPEAT-CONTAINING PROTEIN POP1"/>
    <property type="match status" value="1"/>
</dbReference>
<name>A0A836BAI2_9CHLO</name>
<dbReference type="Proteomes" id="UP000613740">
    <property type="component" value="Unassembled WGS sequence"/>
</dbReference>
<keyword evidence="1" id="KW-0853">WD repeat</keyword>
<evidence type="ECO:0000313" key="5">
    <source>
        <dbReference type="EMBL" id="KAG2452109.1"/>
    </source>
</evidence>
<dbReference type="OrthoDB" id="546070at2759"/>
<organism evidence="5 6">
    <name type="scientific">Chlamydomonas schloesseri</name>
    <dbReference type="NCBI Taxonomy" id="2026947"/>
    <lineage>
        <taxon>Eukaryota</taxon>
        <taxon>Viridiplantae</taxon>
        <taxon>Chlorophyta</taxon>
        <taxon>core chlorophytes</taxon>
        <taxon>Chlorophyceae</taxon>
        <taxon>CS clade</taxon>
        <taxon>Chlamydomonadales</taxon>
        <taxon>Chlamydomonadaceae</taxon>
        <taxon>Chlamydomonas</taxon>
    </lineage>
</organism>
<feature type="region of interest" description="Disordered" evidence="3">
    <location>
        <begin position="427"/>
        <end position="459"/>
    </location>
</feature>
<feature type="compositionally biased region" description="Polar residues" evidence="3">
    <location>
        <begin position="445"/>
        <end position="455"/>
    </location>
</feature>
<reference evidence="5" key="1">
    <citation type="journal article" date="2020" name="bioRxiv">
        <title>Comparative genomics of Chlamydomonas.</title>
        <authorList>
            <person name="Craig R.J."/>
            <person name="Hasan A.R."/>
            <person name="Ness R.W."/>
            <person name="Keightley P.D."/>
        </authorList>
    </citation>
    <scope>NUCLEOTIDE SEQUENCE</scope>
    <source>
        <strain evidence="5">CCAP 11/173</strain>
    </source>
</reference>
<dbReference type="InterPro" id="IPR056884">
    <property type="entry name" value="NPHP3-like_N"/>
</dbReference>
<feature type="compositionally biased region" description="Low complexity" evidence="3">
    <location>
        <begin position="692"/>
        <end position="702"/>
    </location>
</feature>
<feature type="region of interest" description="Disordered" evidence="3">
    <location>
        <begin position="374"/>
        <end position="393"/>
    </location>
</feature>
<evidence type="ECO:0000313" key="6">
    <source>
        <dbReference type="Proteomes" id="UP000613740"/>
    </source>
</evidence>
<dbReference type="EMBL" id="JAEHOD010000006">
    <property type="protein sequence ID" value="KAG2452109.1"/>
    <property type="molecule type" value="Genomic_DNA"/>
</dbReference>
<accession>A0A836BAI2</accession>
<feature type="compositionally biased region" description="Gly residues" evidence="3">
    <location>
        <begin position="784"/>
        <end position="800"/>
    </location>
</feature>
<keyword evidence="6" id="KW-1185">Reference proteome</keyword>
<comment type="caution">
    <text evidence="5">The sequence shown here is derived from an EMBL/GenBank/DDBJ whole genome shotgun (WGS) entry which is preliminary data.</text>
</comment>
<dbReference type="InterPro" id="IPR050349">
    <property type="entry name" value="WD_LIS1/nudF_dynein_reg"/>
</dbReference>
<gene>
    <name evidence="5" type="ORF">HYH02_003143</name>
</gene>
<evidence type="ECO:0000256" key="3">
    <source>
        <dbReference type="SAM" id="MobiDB-lite"/>
    </source>
</evidence>
<sequence>MGGICSTGRSTASVAPVPNDDGKPPVSGDILPSPLGLPPKLALLKPKLAPLETIGSSGSSTSALAHKLLQSPTGTVSKPSTPTVVQRRLRSALNDDHPPPLPAKLATVGKGVSLRGLRKVREAIRAHFGPGKYASVSTAEVCQRWVKPLTAKHGRCRLVEVPGLLDPGAGEVGRPLYFLSHAWSNSIELLFSKVFEFLSSASDEDTRVWLDVLAVCQHEDRQPEHRNDIGAFPDVVKACSSGTLVIMDLSRCNPASRAWCVFEWAHTLAAHGPDGLHMALAPAERAAVFRDLDVEAANCFRPEDKDMIMHEVRKQHGSAAAFNAKLKLQLLLEPLSYSVDLRRLQERSRDTAWDFATVEKWLMDGVAETAAATTASTPSGGFGGGGAAASGKPRTSRAMCIVSGAGEGKSTISAEFVRRYGQPTHAAAGAAASHGDAHAGHDATNPRSSPGQLHSTDGGLSASGAVQQVAVAHHFLKYNDQRRLEPVRIIKSLAFQLASRMPAVCACLLETDVAAVAQLSDVARAFELLLLRPLQLAAGGASRDYMEPVVIVLDALDEADPVVPFSGALTAAGGAGALLDGGNGVGGGGMRCPVLVGNRALQLLTTQLQRLPGCVRFFVTTRPDAASGQVVAALERTFAGQGGASFLQPAQLVRAVAPTVPGINASQSGITAAAPQQQQQQQQQPRSSLDTGAGDASSNGAESAGGGVMVYHTVVRACLDPDDEEVTANGAAGGGGARLSLADGEGGSGSTPATPIAISKSRKGMSLFAYLSSQAGGPSVTAGSSGGGSGPGSAGSGQSGGAGGTADLVALYRVYGKVFSKAYDKYDEGDRHDVGRLLDVLMAAQEPLPHSLLQVRGGGGGAGGAGNGKGRWGAGRVGAGNGKGRWGRGGWGG</sequence>
<feature type="region of interest" description="Disordered" evidence="3">
    <location>
        <begin position="859"/>
        <end position="879"/>
    </location>
</feature>
<feature type="region of interest" description="Disordered" evidence="3">
    <location>
        <begin position="778"/>
        <end position="800"/>
    </location>
</feature>
<dbReference type="AlphaFoldDB" id="A0A836BAI2"/>
<feature type="region of interest" description="Disordered" evidence="3">
    <location>
        <begin position="668"/>
        <end position="705"/>
    </location>
</feature>
<evidence type="ECO:0000256" key="1">
    <source>
        <dbReference type="ARBA" id="ARBA00022574"/>
    </source>
</evidence>
<feature type="domain" description="Nephrocystin 3-like N-terminal" evidence="4">
    <location>
        <begin position="468"/>
        <end position="560"/>
    </location>
</feature>
<keyword evidence="2" id="KW-0677">Repeat</keyword>
<feature type="region of interest" description="Disordered" evidence="3">
    <location>
        <begin position="1"/>
        <end position="30"/>
    </location>
</feature>
<dbReference type="Pfam" id="PF24883">
    <property type="entry name" value="NPHP3_N"/>
    <property type="match status" value="1"/>
</dbReference>
<feature type="region of interest" description="Disordered" evidence="3">
    <location>
        <begin position="726"/>
        <end position="755"/>
    </location>
</feature>
<evidence type="ECO:0000259" key="4">
    <source>
        <dbReference type="Pfam" id="PF24883"/>
    </source>
</evidence>
<evidence type="ECO:0000256" key="2">
    <source>
        <dbReference type="ARBA" id="ARBA00022737"/>
    </source>
</evidence>
<protein>
    <recommendedName>
        <fullName evidence="4">Nephrocystin 3-like N-terminal domain-containing protein</fullName>
    </recommendedName>
</protein>